<gene>
    <name evidence="3" type="ORF">GAB14E_1011</name>
</gene>
<evidence type="ECO:0000259" key="2">
    <source>
        <dbReference type="Pfam" id="PF07589"/>
    </source>
</evidence>
<dbReference type="AlphaFoldDB" id="A0A099L5F8"/>
<dbReference type="OrthoDB" id="5432749at2"/>
<keyword evidence="1" id="KW-0732">Signal</keyword>
<organism evidence="3 4">
    <name type="scientific">Colwellia psychrerythraea</name>
    <name type="common">Vibrio psychroerythus</name>
    <dbReference type="NCBI Taxonomy" id="28229"/>
    <lineage>
        <taxon>Bacteria</taxon>
        <taxon>Pseudomonadati</taxon>
        <taxon>Pseudomonadota</taxon>
        <taxon>Gammaproteobacteria</taxon>
        <taxon>Alteromonadales</taxon>
        <taxon>Colwelliaceae</taxon>
        <taxon>Colwellia</taxon>
    </lineage>
</organism>
<sequence length="256" mass="27890">MTLIKNVFKIFAITALFSSANVFAADFLVDTTIDDANNDAVGGWKYEIDKMDVQWASDGLITVDIYTNFVDYNNEYSTGYGNGNIVLGDLLIGTGGASSPFDYAFVLSDADRERTQYYSQDHWNNTGTFTEIGSTVSAKEYHNNSSQVQDGQVVAGNTIGTGQQSAWSVDRQNTGPNRDNYDLISFSFNVNGIDAFQNASQLAFSWAMSCANDVVDGVVSVNRPTSVPEPTTLLLMLIALGFMAKSRKTKANDFSA</sequence>
<protein>
    <submittedName>
        <fullName evidence="3">PEP motif putative anchor domain protein</fullName>
    </submittedName>
</protein>
<dbReference type="PATRIC" id="fig|28229.3.peg.164"/>
<feature type="chain" id="PRO_5001949626" evidence="1">
    <location>
        <begin position="25"/>
        <end position="256"/>
    </location>
</feature>
<evidence type="ECO:0000313" key="3">
    <source>
        <dbReference type="EMBL" id="KGJ97422.1"/>
    </source>
</evidence>
<comment type="caution">
    <text evidence="3">The sequence shown here is derived from an EMBL/GenBank/DDBJ whole genome shotgun (WGS) entry which is preliminary data.</text>
</comment>
<evidence type="ECO:0000256" key="1">
    <source>
        <dbReference type="SAM" id="SignalP"/>
    </source>
</evidence>
<dbReference type="Pfam" id="PF07589">
    <property type="entry name" value="PEP-CTERM"/>
    <property type="match status" value="1"/>
</dbReference>
<accession>A0A099L5F8</accession>
<proteinExistence type="predicted"/>
<reference evidence="3 4" key="1">
    <citation type="submission" date="2014-08" db="EMBL/GenBank/DDBJ databases">
        <title>Genomic and Phenotypic Diversity of Colwellia psychrerythraea strains from Disparate Marine Basins.</title>
        <authorList>
            <person name="Techtmann S.M."/>
            <person name="Stelling S.C."/>
            <person name="Utturkar S.M."/>
            <person name="Alshibli N."/>
            <person name="Harris A."/>
            <person name="Brown S.D."/>
            <person name="Hazen T.C."/>
        </authorList>
    </citation>
    <scope>NUCLEOTIDE SEQUENCE [LARGE SCALE GENOMIC DNA]</scope>
    <source>
        <strain evidence="3 4">GAB14E</strain>
    </source>
</reference>
<dbReference type="InterPro" id="IPR013424">
    <property type="entry name" value="Ice-binding_C"/>
</dbReference>
<dbReference type="NCBIfam" id="TIGR02595">
    <property type="entry name" value="PEP_CTERM"/>
    <property type="match status" value="1"/>
</dbReference>
<feature type="signal peptide" evidence="1">
    <location>
        <begin position="1"/>
        <end position="24"/>
    </location>
</feature>
<feature type="domain" description="Ice-binding protein C-terminal" evidence="2">
    <location>
        <begin position="226"/>
        <end position="244"/>
    </location>
</feature>
<evidence type="ECO:0000313" key="4">
    <source>
        <dbReference type="Proteomes" id="UP000029868"/>
    </source>
</evidence>
<dbReference type="Proteomes" id="UP000029868">
    <property type="component" value="Unassembled WGS sequence"/>
</dbReference>
<dbReference type="RefSeq" id="WP_033080310.1">
    <property type="nucleotide sequence ID" value="NZ_JQEC01000002.1"/>
</dbReference>
<name>A0A099L5F8_COLPS</name>
<dbReference type="EMBL" id="JQEC01000002">
    <property type="protein sequence ID" value="KGJ97422.1"/>
    <property type="molecule type" value="Genomic_DNA"/>
</dbReference>